<gene>
    <name evidence="1" type="ORF">H3H32_17460</name>
</gene>
<reference evidence="1 2" key="1">
    <citation type="submission" date="2020-07" db="EMBL/GenBank/DDBJ databases">
        <title>Spirosoma foliorum sp. nov., isolated from the leaves on the Nejang mountain Korea, Republic of.</title>
        <authorList>
            <person name="Ho H."/>
            <person name="Lee Y.-J."/>
            <person name="Nurcahyanto D.-A."/>
            <person name="Kim S.-G."/>
        </authorList>
    </citation>
    <scope>NUCLEOTIDE SEQUENCE [LARGE SCALE GENOMIC DNA]</scope>
    <source>
        <strain evidence="1 2">PL0136</strain>
    </source>
</reference>
<dbReference type="RefSeq" id="WP_182463948.1">
    <property type="nucleotide sequence ID" value="NZ_CP059732.1"/>
</dbReference>
<proteinExistence type="predicted"/>
<name>A0A7G5H609_9BACT</name>
<dbReference type="KEGG" id="sfol:H3H32_17460"/>
<organism evidence="1 2">
    <name type="scientific">Spirosoma foliorum</name>
    <dbReference type="NCBI Taxonomy" id="2710596"/>
    <lineage>
        <taxon>Bacteria</taxon>
        <taxon>Pseudomonadati</taxon>
        <taxon>Bacteroidota</taxon>
        <taxon>Cytophagia</taxon>
        <taxon>Cytophagales</taxon>
        <taxon>Cytophagaceae</taxon>
        <taxon>Spirosoma</taxon>
    </lineage>
</organism>
<keyword evidence="2" id="KW-1185">Reference proteome</keyword>
<evidence type="ECO:0000313" key="2">
    <source>
        <dbReference type="Proteomes" id="UP000515369"/>
    </source>
</evidence>
<protein>
    <submittedName>
        <fullName evidence="1">Viral A-type inclusion protein</fullName>
    </submittedName>
</protein>
<sequence length="152" mass="16760">MNKTTQTLAILVALSGAFWSCNSGEEAVKKAENEVFAIHDEIMPKVMGDLVKLKKQLNQRGTSLDSLKANGSAAATVRVDEEKAQVTRLNQDLLVADSLMNNWMAQYNGDTLAKLSSDEALNYLAAQKDQITDVKKKVNTSIEQAKQFLEKK</sequence>
<dbReference type="Proteomes" id="UP000515369">
    <property type="component" value="Chromosome"/>
</dbReference>
<dbReference type="EMBL" id="CP059732">
    <property type="protein sequence ID" value="QMW06551.1"/>
    <property type="molecule type" value="Genomic_DNA"/>
</dbReference>
<dbReference type="AlphaFoldDB" id="A0A7G5H609"/>
<accession>A0A7G5H609</accession>
<evidence type="ECO:0000313" key="1">
    <source>
        <dbReference type="EMBL" id="QMW06551.1"/>
    </source>
</evidence>